<accession>A0A7J6D7I3</accession>
<evidence type="ECO:0000259" key="2">
    <source>
        <dbReference type="PROSITE" id="PS51029"/>
    </source>
</evidence>
<evidence type="ECO:0000256" key="1">
    <source>
        <dbReference type="SAM" id="MobiDB-lite"/>
    </source>
</evidence>
<feature type="compositionally biased region" description="Polar residues" evidence="1">
    <location>
        <begin position="127"/>
        <end position="149"/>
    </location>
</feature>
<dbReference type="GO" id="GO:0005667">
    <property type="term" value="C:transcription regulator complex"/>
    <property type="evidence" value="ECO:0007669"/>
    <property type="project" value="TreeGrafter"/>
</dbReference>
<feature type="domain" description="MADF" evidence="2">
    <location>
        <begin position="14"/>
        <end position="103"/>
    </location>
</feature>
<reference evidence="3 4" key="1">
    <citation type="submission" date="2020-04" db="EMBL/GenBank/DDBJ databases">
        <title>Chromosome-level genome assembly of a cyprinid fish Onychostoma macrolepis by integration of Nanopore Sequencing, Bionano and Hi-C technology.</title>
        <authorList>
            <person name="Wang D."/>
        </authorList>
    </citation>
    <scope>NUCLEOTIDE SEQUENCE [LARGE SCALE GENOMIC DNA]</scope>
    <source>
        <strain evidence="3">SWU-2019</strain>
        <tissue evidence="3">Muscle</tissue>
    </source>
</reference>
<feature type="region of interest" description="Disordered" evidence="1">
    <location>
        <begin position="113"/>
        <end position="183"/>
    </location>
</feature>
<organism evidence="3 4">
    <name type="scientific">Onychostoma macrolepis</name>
    <dbReference type="NCBI Taxonomy" id="369639"/>
    <lineage>
        <taxon>Eukaryota</taxon>
        <taxon>Metazoa</taxon>
        <taxon>Chordata</taxon>
        <taxon>Craniata</taxon>
        <taxon>Vertebrata</taxon>
        <taxon>Euteleostomi</taxon>
        <taxon>Actinopterygii</taxon>
        <taxon>Neopterygii</taxon>
        <taxon>Teleostei</taxon>
        <taxon>Ostariophysi</taxon>
        <taxon>Cypriniformes</taxon>
        <taxon>Cyprinidae</taxon>
        <taxon>Acrossocheilinae</taxon>
        <taxon>Onychostoma</taxon>
    </lineage>
</organism>
<dbReference type="PROSITE" id="PS51029">
    <property type="entry name" value="MADF"/>
    <property type="match status" value="1"/>
</dbReference>
<evidence type="ECO:0000313" key="3">
    <source>
        <dbReference type="EMBL" id="KAF4115236.1"/>
    </source>
</evidence>
<comment type="caution">
    <text evidence="3">The sequence shown here is derived from an EMBL/GenBank/DDBJ whole genome shotgun (WGS) entry which is preliminary data.</text>
</comment>
<dbReference type="SMART" id="SM00595">
    <property type="entry name" value="MADF"/>
    <property type="match status" value="1"/>
</dbReference>
<dbReference type="EMBL" id="JAAMOB010000003">
    <property type="protein sequence ID" value="KAF4115236.1"/>
    <property type="molecule type" value="Genomic_DNA"/>
</dbReference>
<dbReference type="InterPro" id="IPR006578">
    <property type="entry name" value="MADF-dom"/>
</dbReference>
<dbReference type="Pfam" id="PF10545">
    <property type="entry name" value="MADF_DNA_bdg"/>
    <property type="match status" value="1"/>
</dbReference>
<gene>
    <name evidence="3" type="ORF">G5714_002725</name>
</gene>
<dbReference type="Proteomes" id="UP000579812">
    <property type="component" value="Unassembled WGS sequence"/>
</dbReference>
<evidence type="ECO:0000313" key="4">
    <source>
        <dbReference type="Proteomes" id="UP000579812"/>
    </source>
</evidence>
<dbReference type="InterPro" id="IPR039353">
    <property type="entry name" value="TF_Adf1"/>
</dbReference>
<dbReference type="GO" id="GO:0005634">
    <property type="term" value="C:nucleus"/>
    <property type="evidence" value="ECO:0007669"/>
    <property type="project" value="TreeGrafter"/>
</dbReference>
<dbReference type="GO" id="GO:0006357">
    <property type="term" value="P:regulation of transcription by RNA polymerase II"/>
    <property type="evidence" value="ECO:0007669"/>
    <property type="project" value="TreeGrafter"/>
</dbReference>
<protein>
    <recommendedName>
        <fullName evidence="2">MADF domain-containing protein</fullName>
    </recommendedName>
</protein>
<sequence length="304" mass="34433">MASKKVWTEEMEENLIELWQEHECLYDISTEMYHNRAEKEKRWTEIANALQQPVEDVKTRAVSLRTQYCRLLKPKPSGSGNKPMTPRQKWLLRVMDFIKTYIVHRQCETTLGASFSEQGDTEDQDMSESTPDTPSAPGTGSSLESSNEGEPTAVEETASTASTASSKAKKVLRTREEKRKRMSETDIELQKLEVLKKLAAKVDAEQTPDALTAFGNQVALEMRLIQDPGYLARLKRSIMIMIYDTQDAERNRSLSSTAQPTPCTFQPIISAPPPAQSHPHYSSARSPHQTFLQTLQNHDNYEIL</sequence>
<feature type="compositionally biased region" description="Basic and acidic residues" evidence="1">
    <location>
        <begin position="173"/>
        <end position="183"/>
    </location>
</feature>
<feature type="compositionally biased region" description="Low complexity" evidence="1">
    <location>
        <begin position="157"/>
        <end position="166"/>
    </location>
</feature>
<dbReference type="PANTHER" id="PTHR12243:SF69">
    <property type="entry name" value="SI:CH73-59F11.3"/>
    <property type="match status" value="1"/>
</dbReference>
<keyword evidence="4" id="KW-1185">Reference proteome</keyword>
<name>A0A7J6D7I3_9TELE</name>
<dbReference type="AlphaFoldDB" id="A0A7J6D7I3"/>
<proteinExistence type="predicted"/>
<dbReference type="PANTHER" id="PTHR12243">
    <property type="entry name" value="MADF DOMAIN TRANSCRIPTION FACTOR"/>
    <property type="match status" value="1"/>
</dbReference>